<dbReference type="Pfam" id="PF05025">
    <property type="entry name" value="RbsD_FucU"/>
    <property type="match status" value="1"/>
</dbReference>
<comment type="subunit">
    <text evidence="6">Homodecamer.</text>
</comment>
<keyword evidence="4 6" id="KW-0413">Isomerase</keyword>
<evidence type="ECO:0000256" key="5">
    <source>
        <dbReference type="ARBA" id="ARBA00023277"/>
    </source>
</evidence>
<evidence type="ECO:0000256" key="1">
    <source>
        <dbReference type="ARBA" id="ARBA00000223"/>
    </source>
</evidence>
<feature type="binding site" evidence="6">
    <location>
        <begin position="120"/>
        <end position="122"/>
    </location>
    <ligand>
        <name>substrate</name>
    </ligand>
</feature>
<evidence type="ECO:0000256" key="2">
    <source>
        <dbReference type="ARBA" id="ARBA00012862"/>
    </source>
</evidence>
<comment type="subcellular location">
    <subcellularLocation>
        <location evidence="6">Cytoplasm</location>
    </subcellularLocation>
</comment>
<dbReference type="InterPro" id="IPR007721">
    <property type="entry name" value="RbsD_FucU"/>
</dbReference>
<keyword evidence="3 6" id="KW-0963">Cytoplasm</keyword>
<feature type="active site" description="Proton donor" evidence="6">
    <location>
        <position position="20"/>
    </location>
</feature>
<evidence type="ECO:0000313" key="8">
    <source>
        <dbReference type="Proteomes" id="UP000191448"/>
    </source>
</evidence>
<dbReference type="GO" id="GO:0062193">
    <property type="term" value="F:D-ribose pyranase activity"/>
    <property type="evidence" value="ECO:0007669"/>
    <property type="project" value="UniProtKB-EC"/>
</dbReference>
<dbReference type="UniPathway" id="UPA00916">
    <property type="reaction ID" value="UER00888"/>
</dbReference>
<comment type="similarity">
    <text evidence="6">Belongs to the RbsD / FucU family. RbsD subfamily.</text>
</comment>
<dbReference type="InterPro" id="IPR023064">
    <property type="entry name" value="D-ribose_pyranase"/>
</dbReference>
<gene>
    <name evidence="6 7" type="primary">rbsD</name>
    <name evidence="7" type="ORF">CLTHE_18970</name>
</gene>
<dbReference type="PANTHER" id="PTHR37831:SF1">
    <property type="entry name" value="D-RIBOSE PYRANASE"/>
    <property type="match status" value="1"/>
</dbReference>
<evidence type="ECO:0000256" key="6">
    <source>
        <dbReference type="HAMAP-Rule" id="MF_01661"/>
    </source>
</evidence>
<organism evidence="7 8">
    <name type="scientific">Clostridium thermobutyricum DSM 4928</name>
    <dbReference type="NCBI Taxonomy" id="1121339"/>
    <lineage>
        <taxon>Bacteria</taxon>
        <taxon>Bacillati</taxon>
        <taxon>Bacillota</taxon>
        <taxon>Clostridia</taxon>
        <taxon>Eubacteriales</taxon>
        <taxon>Clostridiaceae</taxon>
        <taxon>Clostridium</taxon>
    </lineage>
</organism>
<comment type="pathway">
    <text evidence="6">Carbohydrate metabolism; D-ribose degradation; D-ribose 5-phosphate from beta-D-ribopyranose: step 1/2.</text>
</comment>
<dbReference type="RefSeq" id="WP_002596738.1">
    <property type="nucleotide sequence ID" value="NZ_LTAY01000048.1"/>
</dbReference>
<accession>A0A1V4SVS7</accession>
<dbReference type="AlphaFoldDB" id="A0A1V4SVS7"/>
<keyword evidence="5 6" id="KW-0119">Carbohydrate metabolism</keyword>
<feature type="binding site" evidence="6">
    <location>
        <position position="98"/>
    </location>
    <ligand>
        <name>substrate</name>
    </ligand>
</feature>
<dbReference type="Proteomes" id="UP000191448">
    <property type="component" value="Unassembled WGS sequence"/>
</dbReference>
<evidence type="ECO:0000256" key="4">
    <source>
        <dbReference type="ARBA" id="ARBA00023235"/>
    </source>
</evidence>
<dbReference type="NCBIfam" id="NF008761">
    <property type="entry name" value="PRK11797.1"/>
    <property type="match status" value="1"/>
</dbReference>
<dbReference type="SUPFAM" id="SSF102546">
    <property type="entry name" value="RbsD-like"/>
    <property type="match status" value="1"/>
</dbReference>
<evidence type="ECO:0000313" key="7">
    <source>
        <dbReference type="EMBL" id="OPX47334.1"/>
    </source>
</evidence>
<feature type="binding site" evidence="6">
    <location>
        <position position="28"/>
    </location>
    <ligand>
        <name>substrate</name>
    </ligand>
</feature>
<evidence type="ECO:0000256" key="3">
    <source>
        <dbReference type="ARBA" id="ARBA00022490"/>
    </source>
</evidence>
<sequence length="131" mass="14548">MRKTQLLNNEIGTVISQMGHTDSLAIGDCGLPIPMGVQRIDLALIKNLPRFIDTLKAVLLELQIEEVLIATETKEVSPSLFEEIKKEIGDTKITFISHEELKTSLKDCRAVIRTGEQTPYANIILKSGVVF</sequence>
<protein>
    <recommendedName>
        <fullName evidence="2 6">D-ribose pyranase</fullName>
        <ecNumber evidence="2 6">5.4.99.62</ecNumber>
    </recommendedName>
</protein>
<dbReference type="OrthoDB" id="9805009at2"/>
<dbReference type="GO" id="GO:0016872">
    <property type="term" value="F:intramolecular lyase activity"/>
    <property type="evidence" value="ECO:0007669"/>
    <property type="project" value="UniProtKB-UniRule"/>
</dbReference>
<comment type="function">
    <text evidence="6">Catalyzes the interconversion of beta-pyran and beta-furan forms of D-ribose.</text>
</comment>
<dbReference type="EC" id="5.4.99.62" evidence="2 6"/>
<reference evidence="7 8" key="1">
    <citation type="submission" date="2016-02" db="EMBL/GenBank/DDBJ databases">
        <title>Genome sequence of Clostridium thermobutyricum DSM 4928.</title>
        <authorList>
            <person name="Poehlein A."/>
            <person name="Daniel R."/>
        </authorList>
    </citation>
    <scope>NUCLEOTIDE SEQUENCE [LARGE SCALE GENOMIC DNA]</scope>
    <source>
        <strain evidence="7 8">DSM 4928</strain>
    </source>
</reference>
<dbReference type="GO" id="GO:0048029">
    <property type="term" value="F:monosaccharide binding"/>
    <property type="evidence" value="ECO:0007669"/>
    <property type="project" value="InterPro"/>
</dbReference>
<dbReference type="PANTHER" id="PTHR37831">
    <property type="entry name" value="D-RIBOSE PYRANASE"/>
    <property type="match status" value="1"/>
</dbReference>
<proteinExistence type="inferred from homology"/>
<dbReference type="EMBL" id="LTAY01000048">
    <property type="protein sequence ID" value="OPX47334.1"/>
    <property type="molecule type" value="Genomic_DNA"/>
</dbReference>
<dbReference type="HAMAP" id="MF_01661">
    <property type="entry name" value="D_rib_pyranase"/>
    <property type="match status" value="1"/>
</dbReference>
<comment type="caution">
    <text evidence="7">The sequence shown here is derived from an EMBL/GenBank/DDBJ whole genome shotgun (WGS) entry which is preliminary data.</text>
</comment>
<comment type="catalytic activity">
    <reaction evidence="1 6">
        <text>beta-D-ribopyranose = beta-D-ribofuranose</text>
        <dbReference type="Rhea" id="RHEA:25432"/>
        <dbReference type="ChEBI" id="CHEBI:27476"/>
        <dbReference type="ChEBI" id="CHEBI:47002"/>
        <dbReference type="EC" id="5.4.99.62"/>
    </reaction>
</comment>
<dbReference type="GO" id="GO:0005829">
    <property type="term" value="C:cytosol"/>
    <property type="evidence" value="ECO:0007669"/>
    <property type="project" value="TreeGrafter"/>
</dbReference>
<dbReference type="InterPro" id="IPR023750">
    <property type="entry name" value="RbsD-like_sf"/>
</dbReference>
<dbReference type="GO" id="GO:0019303">
    <property type="term" value="P:D-ribose catabolic process"/>
    <property type="evidence" value="ECO:0007669"/>
    <property type="project" value="UniProtKB-UniRule"/>
</dbReference>
<dbReference type="Gene3D" id="3.40.1650.10">
    <property type="entry name" value="RbsD-like domain"/>
    <property type="match status" value="1"/>
</dbReference>
<name>A0A1V4SVS7_9CLOT</name>